<keyword evidence="2" id="KW-1003">Cell membrane</keyword>
<keyword evidence="9" id="KW-1185">Reference proteome</keyword>
<feature type="transmembrane region" description="Helical" evidence="6">
    <location>
        <begin position="77"/>
        <end position="95"/>
    </location>
</feature>
<dbReference type="Pfam" id="PF02588">
    <property type="entry name" value="YitT_membrane"/>
    <property type="match status" value="1"/>
</dbReference>
<evidence type="ECO:0000313" key="8">
    <source>
        <dbReference type="EMBL" id="MBM7633508.1"/>
    </source>
</evidence>
<feature type="transmembrane region" description="Helical" evidence="6">
    <location>
        <begin position="176"/>
        <end position="193"/>
    </location>
</feature>
<dbReference type="InterPro" id="IPR019264">
    <property type="entry name" value="DUF2179"/>
</dbReference>
<gene>
    <name evidence="8" type="ORF">JOD17_002602</name>
</gene>
<dbReference type="InterPro" id="IPR015867">
    <property type="entry name" value="N-reg_PII/ATP_PRibTrfase_C"/>
</dbReference>
<dbReference type="Gene3D" id="3.30.70.120">
    <property type="match status" value="1"/>
</dbReference>
<evidence type="ECO:0000256" key="6">
    <source>
        <dbReference type="SAM" id="Phobius"/>
    </source>
</evidence>
<keyword evidence="5 6" id="KW-0472">Membrane</keyword>
<dbReference type="CDD" id="cd16380">
    <property type="entry name" value="YitT_C"/>
    <property type="match status" value="1"/>
</dbReference>
<feature type="transmembrane region" description="Helical" evidence="6">
    <location>
        <begin position="42"/>
        <end position="70"/>
    </location>
</feature>
<reference evidence="8 9" key="1">
    <citation type="submission" date="2021-01" db="EMBL/GenBank/DDBJ databases">
        <title>Genomic Encyclopedia of Type Strains, Phase IV (KMG-IV): sequencing the most valuable type-strain genomes for metagenomic binning, comparative biology and taxonomic classification.</title>
        <authorList>
            <person name="Goeker M."/>
        </authorList>
    </citation>
    <scope>NUCLEOTIDE SEQUENCE [LARGE SCALE GENOMIC DNA]</scope>
    <source>
        <strain evidence="8 9">DSM 25540</strain>
    </source>
</reference>
<organism evidence="8 9">
    <name type="scientific">Geomicrobium sediminis</name>
    <dbReference type="NCBI Taxonomy" id="1347788"/>
    <lineage>
        <taxon>Bacteria</taxon>
        <taxon>Bacillati</taxon>
        <taxon>Bacillota</taxon>
        <taxon>Bacilli</taxon>
        <taxon>Bacillales</taxon>
        <taxon>Geomicrobium</taxon>
    </lineage>
</organism>
<dbReference type="EMBL" id="JAFBEC010000007">
    <property type="protein sequence ID" value="MBM7633508.1"/>
    <property type="molecule type" value="Genomic_DNA"/>
</dbReference>
<accession>A0ABS2PFA1</accession>
<sequence>MSYWLMHAKRIFFILLGCALVSFGLVYFNMENSLADGGFTGITLILYFVWSIDPAISNIVLNIPMFILGYRILGRTLFVYTIIGTLGISLFLWIFQEFPVIYLPLQDDLALAALFSGVFIGTGLGIVFRVGGTTGGADIIAKLGFKYFGLSMGRTLFMVDAIVIASSLVYLDYRQAMYTLVAVFVAARVIDFIQQGAYSGKAAFIISENTGAIADAILMEMDRGATILTGRGSFTGKEKEVLYCVIARNETVRLKNLVEKTDPHAFITISNVQDVMGEGFTLDDKKQPLP</sequence>
<protein>
    <submittedName>
        <fullName evidence="8">Uncharacterized membrane-anchored protein YitT (DUF2179 family)</fullName>
    </submittedName>
</protein>
<proteinExistence type="predicted"/>
<dbReference type="PIRSF" id="PIRSF006483">
    <property type="entry name" value="Membrane_protein_YitT"/>
    <property type="match status" value="1"/>
</dbReference>
<evidence type="ECO:0000256" key="2">
    <source>
        <dbReference type="ARBA" id="ARBA00022475"/>
    </source>
</evidence>
<evidence type="ECO:0000259" key="7">
    <source>
        <dbReference type="Pfam" id="PF10035"/>
    </source>
</evidence>
<dbReference type="PANTHER" id="PTHR33545">
    <property type="entry name" value="UPF0750 MEMBRANE PROTEIN YITT-RELATED"/>
    <property type="match status" value="1"/>
</dbReference>
<dbReference type="PANTHER" id="PTHR33545:SF10">
    <property type="entry name" value="UPF0750 MEMBRANE PROTEIN YPJC"/>
    <property type="match status" value="1"/>
</dbReference>
<name>A0ABS2PFA1_9BACL</name>
<feature type="domain" description="DUF2179" evidence="7">
    <location>
        <begin position="223"/>
        <end position="277"/>
    </location>
</feature>
<feature type="transmembrane region" description="Helical" evidence="6">
    <location>
        <begin position="110"/>
        <end position="131"/>
    </location>
</feature>
<dbReference type="Pfam" id="PF10035">
    <property type="entry name" value="DUF2179"/>
    <property type="match status" value="1"/>
</dbReference>
<dbReference type="Proteomes" id="UP000741863">
    <property type="component" value="Unassembled WGS sequence"/>
</dbReference>
<comment type="caution">
    <text evidence="8">The sequence shown here is derived from an EMBL/GenBank/DDBJ whole genome shotgun (WGS) entry which is preliminary data.</text>
</comment>
<keyword evidence="3 6" id="KW-0812">Transmembrane</keyword>
<evidence type="ECO:0000256" key="5">
    <source>
        <dbReference type="ARBA" id="ARBA00023136"/>
    </source>
</evidence>
<evidence type="ECO:0000256" key="1">
    <source>
        <dbReference type="ARBA" id="ARBA00004651"/>
    </source>
</evidence>
<dbReference type="InterPro" id="IPR051461">
    <property type="entry name" value="UPF0750_membrane"/>
</dbReference>
<feature type="transmembrane region" description="Helical" evidence="6">
    <location>
        <begin position="152"/>
        <end position="170"/>
    </location>
</feature>
<keyword evidence="4 6" id="KW-1133">Transmembrane helix</keyword>
<dbReference type="InterPro" id="IPR003740">
    <property type="entry name" value="YitT"/>
</dbReference>
<evidence type="ECO:0000256" key="3">
    <source>
        <dbReference type="ARBA" id="ARBA00022692"/>
    </source>
</evidence>
<evidence type="ECO:0000256" key="4">
    <source>
        <dbReference type="ARBA" id="ARBA00022989"/>
    </source>
</evidence>
<comment type="subcellular location">
    <subcellularLocation>
        <location evidence="1">Cell membrane</location>
        <topology evidence="1">Multi-pass membrane protein</topology>
    </subcellularLocation>
</comment>
<feature type="transmembrane region" description="Helical" evidence="6">
    <location>
        <begin position="12"/>
        <end position="30"/>
    </location>
</feature>
<evidence type="ECO:0000313" key="9">
    <source>
        <dbReference type="Proteomes" id="UP000741863"/>
    </source>
</evidence>